<organism evidence="1 2">
    <name type="scientific">Hesseltinella vesiculosa</name>
    <dbReference type="NCBI Taxonomy" id="101127"/>
    <lineage>
        <taxon>Eukaryota</taxon>
        <taxon>Fungi</taxon>
        <taxon>Fungi incertae sedis</taxon>
        <taxon>Mucoromycota</taxon>
        <taxon>Mucoromycotina</taxon>
        <taxon>Mucoromycetes</taxon>
        <taxon>Mucorales</taxon>
        <taxon>Cunninghamellaceae</taxon>
        <taxon>Hesseltinella</taxon>
    </lineage>
</organism>
<accession>A0A1X2GA50</accession>
<proteinExistence type="predicted"/>
<gene>
    <name evidence="1" type="ORF">DM01DRAFT_353849</name>
</gene>
<dbReference type="AlphaFoldDB" id="A0A1X2GA50"/>
<keyword evidence="2" id="KW-1185">Reference proteome</keyword>
<sequence>MKEDVNEAELCMRCIDPFLTSIIDDPDEGMFLRWTSETTVEARKSNGGIDSRPDLCVTKTCGVRWGADCGQGEAKPAIHAKDNDLICLDLVRVAVLSKEPLNNQRLEGVLGIHIIGRAIALEGQSQLVMNMPAILSVLDVFNCLCVPSKEPQKVHDWKIPSLPLSVLHQVFSVPKDRKRPRHLKHRHN</sequence>
<protein>
    <submittedName>
        <fullName evidence="1">Uncharacterized protein</fullName>
    </submittedName>
</protein>
<dbReference type="Proteomes" id="UP000242146">
    <property type="component" value="Unassembled WGS sequence"/>
</dbReference>
<reference evidence="1 2" key="1">
    <citation type="submission" date="2016-07" db="EMBL/GenBank/DDBJ databases">
        <title>Pervasive Adenine N6-methylation of Active Genes in Fungi.</title>
        <authorList>
            <consortium name="DOE Joint Genome Institute"/>
            <person name="Mondo S.J."/>
            <person name="Dannebaum R.O."/>
            <person name="Kuo R.C."/>
            <person name="Labutti K."/>
            <person name="Haridas S."/>
            <person name="Kuo A."/>
            <person name="Salamov A."/>
            <person name="Ahrendt S.R."/>
            <person name="Lipzen A."/>
            <person name="Sullivan W."/>
            <person name="Andreopoulos W.B."/>
            <person name="Clum A."/>
            <person name="Lindquist E."/>
            <person name="Daum C."/>
            <person name="Ramamoorthy G.K."/>
            <person name="Gryganskyi A."/>
            <person name="Culley D."/>
            <person name="Magnuson J.K."/>
            <person name="James T.Y."/>
            <person name="O'Malley M.A."/>
            <person name="Stajich J.E."/>
            <person name="Spatafora J.W."/>
            <person name="Visel A."/>
            <person name="Grigoriev I.V."/>
        </authorList>
    </citation>
    <scope>NUCLEOTIDE SEQUENCE [LARGE SCALE GENOMIC DNA]</scope>
    <source>
        <strain evidence="1 2">NRRL 3301</strain>
    </source>
</reference>
<evidence type="ECO:0000313" key="2">
    <source>
        <dbReference type="Proteomes" id="UP000242146"/>
    </source>
</evidence>
<evidence type="ECO:0000313" key="1">
    <source>
        <dbReference type="EMBL" id="ORX49050.1"/>
    </source>
</evidence>
<dbReference type="OrthoDB" id="2225686at2759"/>
<dbReference type="EMBL" id="MCGT01000027">
    <property type="protein sequence ID" value="ORX49050.1"/>
    <property type="molecule type" value="Genomic_DNA"/>
</dbReference>
<comment type="caution">
    <text evidence="1">The sequence shown here is derived from an EMBL/GenBank/DDBJ whole genome shotgun (WGS) entry which is preliminary data.</text>
</comment>
<name>A0A1X2GA50_9FUNG</name>